<dbReference type="InterPro" id="IPR046357">
    <property type="entry name" value="PPIase_dom_sf"/>
</dbReference>
<evidence type="ECO:0000256" key="1">
    <source>
        <dbReference type="PROSITE-ProRule" id="PRU00278"/>
    </source>
</evidence>
<accession>A0ABY0IJG4</accession>
<sequence length="268" mass="30818">MFGKIILGLLITLGAQAAPKKIVAEVNGEKITKEELDQAYLLNKYVVSEDPVTMKRVLTDLINKKLGLEKAKKAKLQNDPDVKRKMNEVLFNAQVSKDLEDEFKKIKVTDKDVKKFYEEYPEYRTAHILLRVRVAPSQNEIEAAQKKIFEIHSEVTKEPTKFAELANKYSQAPNAHTGGDLGYQPAFFMAPEYFAAIKGQKDGYITRPVRTQLGYHVVKVLGVKKFDEINMGVYKKFVYDRKRDKIIANYFENLRKKAKIKILDEKLK</sequence>
<dbReference type="PANTHER" id="PTHR47245">
    <property type="entry name" value="PEPTIDYLPROLYL ISOMERASE"/>
    <property type="match status" value="1"/>
</dbReference>
<dbReference type="PROSITE" id="PS50198">
    <property type="entry name" value="PPIC_PPIASE_2"/>
    <property type="match status" value="1"/>
</dbReference>
<dbReference type="EMBL" id="QDKL01000001">
    <property type="protein sequence ID" value="RZF23096.1"/>
    <property type="molecule type" value="Genomic_DNA"/>
</dbReference>
<evidence type="ECO:0000313" key="4">
    <source>
        <dbReference type="Proteomes" id="UP000443582"/>
    </source>
</evidence>
<name>A0ABY0IJG4_9BACT</name>
<evidence type="ECO:0000259" key="2">
    <source>
        <dbReference type="PROSITE" id="PS50198"/>
    </source>
</evidence>
<organism evidence="3 4">
    <name type="scientific">Halobacteriovorax vibrionivorans</name>
    <dbReference type="NCBI Taxonomy" id="2152716"/>
    <lineage>
        <taxon>Bacteria</taxon>
        <taxon>Pseudomonadati</taxon>
        <taxon>Bdellovibrionota</taxon>
        <taxon>Bacteriovoracia</taxon>
        <taxon>Bacteriovoracales</taxon>
        <taxon>Halobacteriovoraceae</taxon>
        <taxon>Halobacteriovorax</taxon>
    </lineage>
</organism>
<protein>
    <recommendedName>
        <fullName evidence="2">PpiC domain-containing protein</fullName>
    </recommendedName>
</protein>
<dbReference type="InterPro" id="IPR000297">
    <property type="entry name" value="PPIase_PpiC"/>
</dbReference>
<keyword evidence="1" id="KW-0413">Isomerase</keyword>
<evidence type="ECO:0000313" key="3">
    <source>
        <dbReference type="EMBL" id="RZF23096.1"/>
    </source>
</evidence>
<dbReference type="InterPro" id="IPR027304">
    <property type="entry name" value="Trigger_fact/SurA_dom_sf"/>
</dbReference>
<keyword evidence="4" id="KW-1185">Reference proteome</keyword>
<dbReference type="PANTHER" id="PTHR47245:SF2">
    <property type="entry name" value="PEPTIDYL-PROLYL CIS-TRANS ISOMERASE HP_0175-RELATED"/>
    <property type="match status" value="1"/>
</dbReference>
<gene>
    <name evidence="3" type="ORF">DAY19_04815</name>
</gene>
<dbReference type="Gene3D" id="1.10.8.1040">
    <property type="match status" value="1"/>
</dbReference>
<dbReference type="Proteomes" id="UP000443582">
    <property type="component" value="Unassembled WGS sequence"/>
</dbReference>
<dbReference type="SUPFAM" id="SSF109998">
    <property type="entry name" value="Triger factor/SurA peptide-binding domain-like"/>
    <property type="match status" value="1"/>
</dbReference>
<dbReference type="InterPro" id="IPR050245">
    <property type="entry name" value="PrsA_foldase"/>
</dbReference>
<dbReference type="RefSeq" id="WP_114706041.1">
    <property type="nucleotide sequence ID" value="NZ_QDKL01000001.1"/>
</dbReference>
<dbReference type="Pfam" id="PF00639">
    <property type="entry name" value="Rotamase"/>
    <property type="match status" value="1"/>
</dbReference>
<reference evidence="4" key="1">
    <citation type="journal article" date="2019" name="Int. J. Syst. Evol. Microbiol.">
        <title>Halobacteriovorax valvorus sp. nov., a novel prokaryotic predator isolated from coastal seawater of China.</title>
        <authorList>
            <person name="Chen M.-X."/>
        </authorList>
    </citation>
    <scope>NUCLEOTIDE SEQUENCE [LARGE SCALE GENOMIC DNA]</scope>
    <source>
        <strain evidence="4">BL9</strain>
    </source>
</reference>
<keyword evidence="1" id="KW-0697">Rotamase</keyword>
<feature type="domain" description="PpiC" evidence="2">
    <location>
        <begin position="120"/>
        <end position="222"/>
    </location>
</feature>
<dbReference type="Gene3D" id="3.10.50.40">
    <property type="match status" value="1"/>
</dbReference>
<proteinExistence type="predicted"/>
<comment type="caution">
    <text evidence="3">The sequence shown here is derived from an EMBL/GenBank/DDBJ whole genome shotgun (WGS) entry which is preliminary data.</text>
</comment>
<dbReference type="SUPFAM" id="SSF54534">
    <property type="entry name" value="FKBP-like"/>
    <property type="match status" value="1"/>
</dbReference>